<dbReference type="PANTHER" id="PTHR30086">
    <property type="entry name" value="ARGININE EXPORTER PROTEIN ARGO"/>
    <property type="match status" value="1"/>
</dbReference>
<keyword evidence="3 6" id="KW-0812">Transmembrane</keyword>
<dbReference type="eggNOG" id="COG1280">
    <property type="taxonomic scope" value="Bacteria"/>
</dbReference>
<evidence type="ECO:0000313" key="7">
    <source>
        <dbReference type="EMBL" id="EHJ52798.1"/>
    </source>
</evidence>
<dbReference type="Pfam" id="PF01810">
    <property type="entry name" value="LysE"/>
    <property type="match status" value="1"/>
</dbReference>
<comment type="caution">
    <text evidence="7">The sequence shown here is derived from an EMBL/GenBank/DDBJ whole genome shotgun (WGS) entry which is preliminary data.</text>
</comment>
<keyword evidence="2" id="KW-1003">Cell membrane</keyword>
<feature type="transmembrane region" description="Helical" evidence="6">
    <location>
        <begin position="63"/>
        <end position="85"/>
    </location>
</feature>
<accession>G5JX68</accession>
<dbReference type="PANTHER" id="PTHR30086:SF20">
    <property type="entry name" value="ARGININE EXPORTER PROTEIN ARGO-RELATED"/>
    <property type="match status" value="1"/>
</dbReference>
<sequence>MVAFIIFLIIMSFTPGPNTILAMDSGQKNGFRKSIPYNLGIGAGVIGVGLVAMCLGEFIKSNTFFITMMKIIGSAYLLYLAYHVFLSQPVKDEDKQDAGFQQAFFLQFSNIKTYLYAITSFTGFSVFSDLPFIKLLLLALIGMIGTFLWTIGGSLMKAVYNHYYRIFNSVIALLLVFSAYDLWH</sequence>
<name>G5JX68_9STRE</name>
<dbReference type="GO" id="GO:0033228">
    <property type="term" value="P:cysteine export across plasma membrane"/>
    <property type="evidence" value="ECO:0007669"/>
    <property type="project" value="TreeGrafter"/>
</dbReference>
<dbReference type="EMBL" id="AEUW02000001">
    <property type="protein sequence ID" value="EHJ52798.1"/>
    <property type="molecule type" value="Genomic_DNA"/>
</dbReference>
<organism evidence="7 8">
    <name type="scientific">Streptococcus macacae NCTC 11558</name>
    <dbReference type="NCBI Taxonomy" id="764298"/>
    <lineage>
        <taxon>Bacteria</taxon>
        <taxon>Bacillati</taxon>
        <taxon>Bacillota</taxon>
        <taxon>Bacilli</taxon>
        <taxon>Lactobacillales</taxon>
        <taxon>Streptococcaceae</taxon>
        <taxon>Streptococcus</taxon>
    </lineage>
</organism>
<evidence type="ECO:0000256" key="3">
    <source>
        <dbReference type="ARBA" id="ARBA00022692"/>
    </source>
</evidence>
<dbReference type="RefSeq" id="WP_003081254.1">
    <property type="nucleotide sequence ID" value="NZ_AEUW02000001.1"/>
</dbReference>
<feature type="transmembrane region" description="Helical" evidence="6">
    <location>
        <begin position="38"/>
        <end position="56"/>
    </location>
</feature>
<dbReference type="InterPro" id="IPR001123">
    <property type="entry name" value="LeuE-type"/>
</dbReference>
<feature type="transmembrane region" description="Helical" evidence="6">
    <location>
        <begin position="132"/>
        <end position="151"/>
    </location>
</feature>
<comment type="subcellular location">
    <subcellularLocation>
        <location evidence="1">Cell membrane</location>
        <topology evidence="1">Multi-pass membrane protein</topology>
    </subcellularLocation>
</comment>
<keyword evidence="8" id="KW-1185">Reference proteome</keyword>
<dbReference type="AlphaFoldDB" id="G5JX68"/>
<protein>
    <submittedName>
        <fullName evidence="7">Translocator protein, LysE family</fullName>
    </submittedName>
</protein>
<reference evidence="7 8" key="1">
    <citation type="journal article" date="2014" name="Int. J. Syst. Evol. Microbiol.">
        <title>Phylogenomics and the dynamic genome evolution of the genus Streptococcus.</title>
        <authorList>
            <consortium name="The Broad Institute Genome Sequencing Platform"/>
            <person name="Richards V.P."/>
            <person name="Palmer S.R."/>
            <person name="Pavinski Bitar P.D."/>
            <person name="Qin X."/>
            <person name="Weinstock G.M."/>
            <person name="Highlander S.K."/>
            <person name="Town C.D."/>
            <person name="Burne R.A."/>
            <person name="Stanhope M.J."/>
        </authorList>
    </citation>
    <scope>NUCLEOTIDE SEQUENCE [LARGE SCALE GENOMIC DNA]</scope>
    <source>
        <strain evidence="7 8">NCTC 11558</strain>
    </source>
</reference>
<dbReference type="Proteomes" id="UP000003573">
    <property type="component" value="Unassembled WGS sequence"/>
</dbReference>
<evidence type="ECO:0000256" key="2">
    <source>
        <dbReference type="ARBA" id="ARBA00022475"/>
    </source>
</evidence>
<proteinExistence type="predicted"/>
<keyword evidence="5 6" id="KW-0472">Membrane</keyword>
<evidence type="ECO:0000256" key="4">
    <source>
        <dbReference type="ARBA" id="ARBA00022989"/>
    </source>
</evidence>
<gene>
    <name evidence="7" type="ORF">STRMA_1937</name>
</gene>
<keyword evidence="4 6" id="KW-1133">Transmembrane helix</keyword>
<evidence type="ECO:0000256" key="1">
    <source>
        <dbReference type="ARBA" id="ARBA00004651"/>
    </source>
</evidence>
<evidence type="ECO:0000256" key="6">
    <source>
        <dbReference type="SAM" id="Phobius"/>
    </source>
</evidence>
<feature type="transmembrane region" description="Helical" evidence="6">
    <location>
        <begin position="163"/>
        <end position="183"/>
    </location>
</feature>
<evidence type="ECO:0000313" key="8">
    <source>
        <dbReference type="Proteomes" id="UP000003573"/>
    </source>
</evidence>
<dbReference type="GO" id="GO:0005886">
    <property type="term" value="C:plasma membrane"/>
    <property type="evidence" value="ECO:0007669"/>
    <property type="project" value="UniProtKB-SubCell"/>
</dbReference>
<dbReference type="GO" id="GO:0015171">
    <property type="term" value="F:amino acid transmembrane transporter activity"/>
    <property type="evidence" value="ECO:0007669"/>
    <property type="project" value="TreeGrafter"/>
</dbReference>
<evidence type="ECO:0000256" key="5">
    <source>
        <dbReference type="ARBA" id="ARBA00023136"/>
    </source>
</evidence>
<dbReference type="STRING" id="764298.STRMA_1937"/>